<dbReference type="SMART" id="SM00984">
    <property type="entry name" value="UDPG_MGDP_dh_C"/>
    <property type="match status" value="1"/>
</dbReference>
<feature type="binding site" evidence="11">
    <location>
        <position position="123"/>
    </location>
    <ligand>
        <name>NAD(+)</name>
        <dbReference type="ChEBI" id="CHEBI:57540"/>
    </ligand>
</feature>
<evidence type="ECO:0000256" key="9">
    <source>
        <dbReference type="PIRSR" id="PIRSR500134-1"/>
    </source>
</evidence>
<feature type="binding site" evidence="10">
    <location>
        <position position="212"/>
    </location>
    <ligand>
        <name>substrate</name>
    </ligand>
</feature>
<dbReference type="InterPro" id="IPR017476">
    <property type="entry name" value="UDP-Glc/GDP-Man"/>
</dbReference>
<dbReference type="Proteomes" id="UP000316727">
    <property type="component" value="Unassembled WGS sequence"/>
</dbReference>
<evidence type="ECO:0000256" key="4">
    <source>
        <dbReference type="ARBA" id="ARBA00015132"/>
    </source>
</evidence>
<dbReference type="PANTHER" id="PTHR43750">
    <property type="entry name" value="UDP-GLUCOSE 6-DEHYDROGENASE TUAD"/>
    <property type="match status" value="1"/>
</dbReference>
<dbReference type="RefSeq" id="WP_140621991.1">
    <property type="nucleotide sequence ID" value="NZ_VFRQ01000006.1"/>
</dbReference>
<comment type="pathway">
    <text evidence="1">Nucleotide-sugar biosynthesis; UDP-alpha-D-glucuronate biosynthesis; UDP-alpha-D-glucuronate from UDP-alpha-D-glucose: step 1/1.</text>
</comment>
<evidence type="ECO:0000256" key="11">
    <source>
        <dbReference type="PIRSR" id="PIRSR500134-3"/>
    </source>
</evidence>
<dbReference type="InterPro" id="IPR008927">
    <property type="entry name" value="6-PGluconate_DH-like_C_sf"/>
</dbReference>
<feature type="binding site" evidence="10">
    <location>
        <begin position="257"/>
        <end position="261"/>
    </location>
    <ligand>
        <name>substrate</name>
    </ligand>
</feature>
<dbReference type="SUPFAM" id="SSF48179">
    <property type="entry name" value="6-phosphogluconate dehydrogenase C-terminal domain-like"/>
    <property type="match status" value="1"/>
</dbReference>
<evidence type="ECO:0000259" key="12">
    <source>
        <dbReference type="SMART" id="SM00984"/>
    </source>
</evidence>
<feature type="binding site" evidence="11">
    <location>
        <position position="271"/>
    </location>
    <ligand>
        <name>NAD(+)</name>
        <dbReference type="ChEBI" id="CHEBI:57540"/>
    </ligand>
</feature>
<name>A0A501W331_9BACT</name>
<evidence type="ECO:0000256" key="3">
    <source>
        <dbReference type="ARBA" id="ARBA00012954"/>
    </source>
</evidence>
<feature type="binding site" evidence="11">
    <location>
        <position position="336"/>
    </location>
    <ligand>
        <name>NAD(+)</name>
        <dbReference type="ChEBI" id="CHEBI:57540"/>
    </ligand>
</feature>
<dbReference type="NCBIfam" id="TIGR03026">
    <property type="entry name" value="NDP-sugDHase"/>
    <property type="match status" value="1"/>
</dbReference>
<dbReference type="InterPro" id="IPR028357">
    <property type="entry name" value="UDPglc_DH_bac"/>
</dbReference>
<dbReference type="PRINTS" id="PR00411">
    <property type="entry name" value="PNDRDTASEI"/>
</dbReference>
<dbReference type="InterPro" id="IPR001732">
    <property type="entry name" value="UDP-Glc/GDP-Man_DH_N"/>
</dbReference>
<evidence type="ECO:0000313" key="13">
    <source>
        <dbReference type="EMBL" id="TPE43688.1"/>
    </source>
</evidence>
<comment type="caution">
    <text evidence="13">The sequence shown here is derived from an EMBL/GenBank/DDBJ whole genome shotgun (WGS) entry which is preliminary data.</text>
</comment>
<protein>
    <recommendedName>
        <fullName evidence="4 8">UDP-glucose 6-dehydrogenase</fullName>
        <ecNumber evidence="3 8">1.1.1.22</ecNumber>
    </recommendedName>
</protein>
<dbReference type="GO" id="GO:0006065">
    <property type="term" value="P:UDP-glucuronate biosynthetic process"/>
    <property type="evidence" value="ECO:0007669"/>
    <property type="project" value="UniProtKB-UniPathway"/>
</dbReference>
<reference evidence="13 14" key="1">
    <citation type="submission" date="2019-06" db="EMBL/GenBank/DDBJ databases">
        <title>A novel bacterium of genus Pontibacter, isolated from marine sediment.</title>
        <authorList>
            <person name="Huang H."/>
            <person name="Mo K."/>
            <person name="Hu Y."/>
        </authorList>
    </citation>
    <scope>NUCLEOTIDE SEQUENCE [LARGE SCALE GENOMIC DNA]</scope>
    <source>
        <strain evidence="13 14">HB172049</strain>
    </source>
</reference>
<dbReference type="GO" id="GO:0051287">
    <property type="term" value="F:NAD binding"/>
    <property type="evidence" value="ECO:0007669"/>
    <property type="project" value="InterPro"/>
</dbReference>
<evidence type="ECO:0000256" key="1">
    <source>
        <dbReference type="ARBA" id="ARBA00004701"/>
    </source>
</evidence>
<dbReference type="OrthoDB" id="9803238at2"/>
<comment type="similarity">
    <text evidence="2 8">Belongs to the UDP-glucose/GDP-mannose dehydrogenase family.</text>
</comment>
<dbReference type="SUPFAM" id="SSF52413">
    <property type="entry name" value="UDP-glucose/GDP-mannose dehydrogenase C-terminal domain"/>
    <property type="match status" value="1"/>
</dbReference>
<keyword evidence="14" id="KW-1185">Reference proteome</keyword>
<evidence type="ECO:0000256" key="2">
    <source>
        <dbReference type="ARBA" id="ARBA00006601"/>
    </source>
</evidence>
<feature type="binding site" evidence="10">
    <location>
        <begin position="157"/>
        <end position="160"/>
    </location>
    <ligand>
        <name>substrate</name>
    </ligand>
</feature>
<feature type="binding site" evidence="11">
    <location>
        <position position="88"/>
    </location>
    <ligand>
        <name>NAD(+)</name>
        <dbReference type="ChEBI" id="CHEBI:57540"/>
    </ligand>
</feature>
<evidence type="ECO:0000256" key="7">
    <source>
        <dbReference type="ARBA" id="ARBA00047473"/>
    </source>
</evidence>
<dbReference type="SUPFAM" id="SSF51735">
    <property type="entry name" value="NAD(P)-binding Rossmann-fold domains"/>
    <property type="match status" value="1"/>
</dbReference>
<sequence length="452" mass="49664">MRIAVVGTGYVGLVTGTCFAEVGIDVTCVDIDEKKIENLRKGVLPIYEPGLEEMVERNAQKGRLSFSTDLSEVVRTCGCEAVFIAVGTPPGEDGSADLKYVLAVAREIGRNLEGYTVVVTKSTVPVGTARKVRQAIQEELEARGADIDFDVASNPEFLKEGAAIEDFLKPDRIVVGVASERAEKVMQKLYKPFLMNGHPLIFMDIPSAEMTKYAANAMLATKISFMNDVANLCEIMGADVNMVRRGIGSDARIGNKFIYPGIGYGGSCFPKDVKALIRTASENGYDMQVLRAVESVNERQKSVLFDKIHRHFQGELAGKTFAVWGLSFKPKTDDMREAPSLVIIQRLLEQGAKVKAYDPVAMAEARHTLGESIEYGKDEYEALIDADALLLVTEWPEFRSPNFAVVGKLMKEKTVFDGRNIYDANDMREKGFAYYGIGIAQHAAQLNPTTSL</sequence>
<dbReference type="PANTHER" id="PTHR43750:SF3">
    <property type="entry name" value="UDP-GLUCOSE 6-DEHYDROGENASE TUAD"/>
    <property type="match status" value="1"/>
</dbReference>
<dbReference type="PIRSF" id="PIRSF000124">
    <property type="entry name" value="UDPglc_GDPman_dh"/>
    <property type="match status" value="1"/>
</dbReference>
<keyword evidence="5 8" id="KW-0560">Oxidoreductase</keyword>
<dbReference type="AlphaFoldDB" id="A0A501W331"/>
<evidence type="ECO:0000256" key="5">
    <source>
        <dbReference type="ARBA" id="ARBA00023002"/>
    </source>
</evidence>
<dbReference type="InterPro" id="IPR014027">
    <property type="entry name" value="UDP-Glc/GDP-Man_DH_C"/>
</dbReference>
<dbReference type="Pfam" id="PF00984">
    <property type="entry name" value="UDPG_MGDP_dh"/>
    <property type="match status" value="1"/>
</dbReference>
<dbReference type="Gene3D" id="1.20.5.100">
    <property type="entry name" value="Cytochrome c1, transmembrane anchor, C-terminal"/>
    <property type="match status" value="1"/>
</dbReference>
<gene>
    <name evidence="13" type="ORF">FJM65_13140</name>
</gene>
<feature type="binding site" evidence="10">
    <location>
        <position position="265"/>
    </location>
    <ligand>
        <name>substrate</name>
    </ligand>
</feature>
<dbReference type="Pfam" id="PF03720">
    <property type="entry name" value="UDPG_MGDP_dh_C"/>
    <property type="match status" value="1"/>
</dbReference>
<organism evidence="13 14">
    <name type="scientific">Pontibacter mangrovi</name>
    <dbReference type="NCBI Taxonomy" id="2589816"/>
    <lineage>
        <taxon>Bacteria</taxon>
        <taxon>Pseudomonadati</taxon>
        <taxon>Bacteroidota</taxon>
        <taxon>Cytophagia</taxon>
        <taxon>Cytophagales</taxon>
        <taxon>Hymenobacteraceae</taxon>
        <taxon>Pontibacter</taxon>
    </lineage>
</organism>
<evidence type="ECO:0000256" key="8">
    <source>
        <dbReference type="PIRNR" id="PIRNR000124"/>
    </source>
</evidence>
<accession>A0A501W331</accession>
<dbReference type="InterPro" id="IPR036220">
    <property type="entry name" value="UDP-Glc/GDP-Man_DH_C_sf"/>
</dbReference>
<dbReference type="GO" id="GO:0000271">
    <property type="term" value="P:polysaccharide biosynthetic process"/>
    <property type="evidence" value="ECO:0007669"/>
    <property type="project" value="InterPro"/>
</dbReference>
<dbReference type="Pfam" id="PF03721">
    <property type="entry name" value="UDPG_MGDP_dh_N"/>
    <property type="match status" value="1"/>
</dbReference>
<proteinExistence type="inferred from homology"/>
<keyword evidence="6 8" id="KW-0520">NAD</keyword>
<dbReference type="EMBL" id="VFRQ01000006">
    <property type="protein sequence ID" value="TPE43688.1"/>
    <property type="molecule type" value="Genomic_DNA"/>
</dbReference>
<dbReference type="PIRSF" id="PIRSF500134">
    <property type="entry name" value="UDPglc_DH_bac"/>
    <property type="match status" value="1"/>
</dbReference>
<evidence type="ECO:0000313" key="14">
    <source>
        <dbReference type="Proteomes" id="UP000316727"/>
    </source>
</evidence>
<evidence type="ECO:0000256" key="10">
    <source>
        <dbReference type="PIRSR" id="PIRSR500134-2"/>
    </source>
</evidence>
<dbReference type="GO" id="GO:0003979">
    <property type="term" value="F:UDP-glucose 6-dehydrogenase activity"/>
    <property type="evidence" value="ECO:0007669"/>
    <property type="project" value="UniProtKB-EC"/>
</dbReference>
<evidence type="ECO:0000256" key="6">
    <source>
        <dbReference type="ARBA" id="ARBA00023027"/>
    </source>
</evidence>
<comment type="catalytic activity">
    <reaction evidence="7 8">
        <text>UDP-alpha-D-glucose + 2 NAD(+) + H2O = UDP-alpha-D-glucuronate + 2 NADH + 3 H(+)</text>
        <dbReference type="Rhea" id="RHEA:23596"/>
        <dbReference type="ChEBI" id="CHEBI:15377"/>
        <dbReference type="ChEBI" id="CHEBI:15378"/>
        <dbReference type="ChEBI" id="CHEBI:57540"/>
        <dbReference type="ChEBI" id="CHEBI:57945"/>
        <dbReference type="ChEBI" id="CHEBI:58052"/>
        <dbReference type="ChEBI" id="CHEBI:58885"/>
        <dbReference type="EC" id="1.1.1.22"/>
    </reaction>
</comment>
<feature type="active site" description="Nucleophile" evidence="9">
    <location>
        <position position="268"/>
    </location>
</feature>
<feature type="binding site" evidence="11">
    <location>
        <position position="30"/>
    </location>
    <ligand>
        <name>NAD(+)</name>
        <dbReference type="ChEBI" id="CHEBI:57540"/>
    </ligand>
</feature>
<dbReference type="UniPathway" id="UPA00038">
    <property type="reaction ID" value="UER00491"/>
</dbReference>
<dbReference type="InterPro" id="IPR014026">
    <property type="entry name" value="UDP-Glc/GDP-Man_DH_dimer"/>
</dbReference>
<feature type="binding site" evidence="11">
    <location>
        <position position="160"/>
    </location>
    <ligand>
        <name>NAD(+)</name>
        <dbReference type="ChEBI" id="CHEBI:57540"/>
    </ligand>
</feature>
<feature type="domain" description="UDP-glucose/GDP-mannose dehydrogenase C-terminal" evidence="12">
    <location>
        <begin position="322"/>
        <end position="424"/>
    </location>
</feature>
<feature type="binding site" evidence="11">
    <location>
        <position position="35"/>
    </location>
    <ligand>
        <name>NAD(+)</name>
        <dbReference type="ChEBI" id="CHEBI:57540"/>
    </ligand>
</feature>
<dbReference type="EC" id="1.1.1.22" evidence="3 8"/>
<dbReference type="Gene3D" id="3.40.50.720">
    <property type="entry name" value="NAD(P)-binding Rossmann-like Domain"/>
    <property type="match status" value="2"/>
</dbReference>
<feature type="binding site" evidence="10">
    <location>
        <position position="329"/>
    </location>
    <ligand>
        <name>substrate</name>
    </ligand>
</feature>
<dbReference type="InterPro" id="IPR036291">
    <property type="entry name" value="NAD(P)-bd_dom_sf"/>
</dbReference>